<dbReference type="NCBIfam" id="TIGR00115">
    <property type="entry name" value="tig"/>
    <property type="match status" value="1"/>
</dbReference>
<dbReference type="Pfam" id="PF00254">
    <property type="entry name" value="FKBP_C"/>
    <property type="match status" value="1"/>
</dbReference>
<name>A0A4U8QAV3_9FIRM</name>
<dbReference type="InterPro" id="IPR005215">
    <property type="entry name" value="Trig_fac"/>
</dbReference>
<evidence type="ECO:0000256" key="4">
    <source>
        <dbReference type="ARBA" id="ARBA00022618"/>
    </source>
</evidence>
<feature type="chain" id="PRO_5039486703" description="peptidylprolyl isomerase" evidence="12">
    <location>
        <begin position="18"/>
        <end position="452"/>
    </location>
</feature>
<evidence type="ECO:0000256" key="5">
    <source>
        <dbReference type="ARBA" id="ARBA00023110"/>
    </source>
</evidence>
<evidence type="ECO:0000256" key="7">
    <source>
        <dbReference type="ARBA" id="ARBA00023235"/>
    </source>
</evidence>
<dbReference type="FunFam" id="3.10.50.40:FF:000001">
    <property type="entry name" value="Trigger factor"/>
    <property type="match status" value="1"/>
</dbReference>
<dbReference type="EMBL" id="QGQD01000022">
    <property type="protein sequence ID" value="TLD02162.1"/>
    <property type="molecule type" value="Genomic_DNA"/>
</dbReference>
<evidence type="ECO:0000256" key="9">
    <source>
        <dbReference type="ARBA" id="ARBA00024849"/>
    </source>
</evidence>
<comment type="similarity">
    <text evidence="3">Belongs to the FKBP-type PPIase family. Tig subfamily.</text>
</comment>
<evidence type="ECO:0000256" key="10">
    <source>
        <dbReference type="PROSITE-ProRule" id="PRU00277"/>
    </source>
</evidence>
<dbReference type="InterPro" id="IPR037041">
    <property type="entry name" value="Trigger_fac_C_sf"/>
</dbReference>
<proteinExistence type="inferred from homology"/>
<dbReference type="AlphaFoldDB" id="A0A4U8QAV3"/>
<evidence type="ECO:0000256" key="1">
    <source>
        <dbReference type="ARBA" id="ARBA00000971"/>
    </source>
</evidence>
<feature type="region of interest" description="Disordered" evidence="11">
    <location>
        <begin position="22"/>
        <end position="75"/>
    </location>
</feature>
<dbReference type="GO" id="GO:0003755">
    <property type="term" value="F:peptidyl-prolyl cis-trans isomerase activity"/>
    <property type="evidence" value="ECO:0007669"/>
    <property type="project" value="UniProtKB-KW"/>
</dbReference>
<feature type="compositionally biased region" description="Basic and acidic residues" evidence="11">
    <location>
        <begin position="397"/>
        <end position="419"/>
    </location>
</feature>
<dbReference type="GO" id="GO:0006457">
    <property type="term" value="P:protein folding"/>
    <property type="evidence" value="ECO:0007669"/>
    <property type="project" value="InterPro"/>
</dbReference>
<dbReference type="SUPFAM" id="SSF109998">
    <property type="entry name" value="Triger factor/SurA peptide-binding domain-like"/>
    <property type="match status" value="1"/>
</dbReference>
<feature type="compositionally biased region" description="Low complexity" evidence="11">
    <location>
        <begin position="28"/>
        <end position="44"/>
    </location>
</feature>
<evidence type="ECO:0000256" key="12">
    <source>
        <dbReference type="SAM" id="SignalP"/>
    </source>
</evidence>
<comment type="function">
    <text evidence="9">Involved in protein export. Acts as a chaperone by maintaining the newly synthesized protein in an open conformation. Functions as a peptidyl-prolyl cis-trans isomerase.</text>
</comment>
<keyword evidence="8" id="KW-0131">Cell cycle</keyword>
<keyword evidence="4" id="KW-0132">Cell division</keyword>
<evidence type="ECO:0000256" key="8">
    <source>
        <dbReference type="ARBA" id="ARBA00023306"/>
    </source>
</evidence>
<dbReference type="Gene3D" id="3.10.50.40">
    <property type="match status" value="1"/>
</dbReference>
<evidence type="ECO:0000313" key="15">
    <source>
        <dbReference type="Proteomes" id="UP000306509"/>
    </source>
</evidence>
<feature type="compositionally biased region" description="Low complexity" evidence="11">
    <location>
        <begin position="61"/>
        <end position="70"/>
    </location>
</feature>
<dbReference type="InterPro" id="IPR027304">
    <property type="entry name" value="Trigger_fact/SurA_dom_sf"/>
</dbReference>
<feature type="signal peptide" evidence="12">
    <location>
        <begin position="1"/>
        <end position="17"/>
    </location>
</feature>
<reference evidence="14 15" key="1">
    <citation type="journal article" date="2019" name="Anaerobe">
        <title>Detection of Robinsoniella peoriensis in multiple bone samples of a trauma patient.</title>
        <authorList>
            <person name="Schrottner P."/>
            <person name="Hartwich K."/>
            <person name="Bunk B."/>
            <person name="Schober I."/>
            <person name="Helbig S."/>
            <person name="Rudolph W.W."/>
            <person name="Gunzer F."/>
        </authorList>
    </citation>
    <scope>NUCLEOTIDE SEQUENCE [LARGE SCALE GENOMIC DNA]</scope>
    <source>
        <strain evidence="14 15">DSM 106044</strain>
    </source>
</reference>
<dbReference type="Gene3D" id="1.10.3120.10">
    <property type="entry name" value="Trigger factor, C-terminal domain"/>
    <property type="match status" value="1"/>
</dbReference>
<accession>A0A4U8QAV3</accession>
<keyword evidence="15" id="KW-1185">Reference proteome</keyword>
<dbReference type="STRING" id="180332.GCA_000797495_04239"/>
<dbReference type="GO" id="GO:0005737">
    <property type="term" value="C:cytoplasm"/>
    <property type="evidence" value="ECO:0007669"/>
    <property type="project" value="UniProtKB-SubCell"/>
</dbReference>
<evidence type="ECO:0000259" key="13">
    <source>
        <dbReference type="PROSITE" id="PS50059"/>
    </source>
</evidence>
<dbReference type="Pfam" id="PF05698">
    <property type="entry name" value="Trigger_C"/>
    <property type="match status" value="1"/>
</dbReference>
<dbReference type="InterPro" id="IPR046357">
    <property type="entry name" value="PPIase_dom_sf"/>
</dbReference>
<dbReference type="InterPro" id="IPR008880">
    <property type="entry name" value="Trigger_fac_C"/>
</dbReference>
<comment type="catalytic activity">
    <reaction evidence="1 10">
        <text>[protein]-peptidylproline (omega=180) = [protein]-peptidylproline (omega=0)</text>
        <dbReference type="Rhea" id="RHEA:16237"/>
        <dbReference type="Rhea" id="RHEA-COMP:10747"/>
        <dbReference type="Rhea" id="RHEA-COMP:10748"/>
        <dbReference type="ChEBI" id="CHEBI:83833"/>
        <dbReference type="ChEBI" id="CHEBI:83834"/>
        <dbReference type="EC" id="5.2.1.8"/>
    </reaction>
</comment>
<evidence type="ECO:0000256" key="2">
    <source>
        <dbReference type="ARBA" id="ARBA00004496"/>
    </source>
</evidence>
<feature type="compositionally biased region" description="Basic and acidic residues" evidence="11">
    <location>
        <begin position="427"/>
        <end position="452"/>
    </location>
</feature>
<keyword evidence="6" id="KW-0143">Chaperone</keyword>
<protein>
    <recommendedName>
        <fullName evidence="10">peptidylprolyl isomerase</fullName>
        <ecNumber evidence="10">5.2.1.8</ecNumber>
    </recommendedName>
</protein>
<evidence type="ECO:0000256" key="11">
    <source>
        <dbReference type="SAM" id="MobiDB-lite"/>
    </source>
</evidence>
<keyword evidence="12" id="KW-0732">Signal</keyword>
<comment type="subcellular location">
    <subcellularLocation>
        <location evidence="2">Cytoplasm</location>
    </subcellularLocation>
</comment>
<comment type="caution">
    <text evidence="14">The sequence shown here is derived from an EMBL/GenBank/DDBJ whole genome shotgun (WGS) entry which is preliminary data.</text>
</comment>
<dbReference type="RefSeq" id="WP_161597277.1">
    <property type="nucleotide sequence ID" value="NZ_CABMJZ010000133.1"/>
</dbReference>
<evidence type="ECO:0000313" key="14">
    <source>
        <dbReference type="EMBL" id="TLD02162.1"/>
    </source>
</evidence>
<dbReference type="PROSITE" id="PS50059">
    <property type="entry name" value="FKBP_PPIASE"/>
    <property type="match status" value="1"/>
</dbReference>
<evidence type="ECO:0000256" key="6">
    <source>
        <dbReference type="ARBA" id="ARBA00023186"/>
    </source>
</evidence>
<dbReference type="GO" id="GO:0015031">
    <property type="term" value="P:protein transport"/>
    <property type="evidence" value="ECO:0007669"/>
    <property type="project" value="InterPro"/>
</dbReference>
<dbReference type="InterPro" id="IPR001179">
    <property type="entry name" value="PPIase_FKBP_dom"/>
</dbReference>
<dbReference type="PROSITE" id="PS51257">
    <property type="entry name" value="PROKAR_LIPOPROTEIN"/>
    <property type="match status" value="1"/>
</dbReference>
<keyword evidence="7 10" id="KW-0413">Isomerase</keyword>
<feature type="region of interest" description="Disordered" evidence="11">
    <location>
        <begin position="397"/>
        <end position="452"/>
    </location>
</feature>
<evidence type="ECO:0000256" key="3">
    <source>
        <dbReference type="ARBA" id="ARBA00005464"/>
    </source>
</evidence>
<feature type="compositionally biased region" description="Basic and acidic residues" evidence="11">
    <location>
        <begin position="45"/>
        <end position="60"/>
    </location>
</feature>
<keyword evidence="5 10" id="KW-0697">Rotamase</keyword>
<dbReference type="EC" id="5.2.1.8" evidence="10"/>
<feature type="domain" description="PPIase FKBP-type" evidence="13">
    <location>
        <begin position="132"/>
        <end position="192"/>
    </location>
</feature>
<organism evidence="14 15">
    <name type="scientific">Robinsoniella peoriensis</name>
    <dbReference type="NCBI Taxonomy" id="180332"/>
    <lineage>
        <taxon>Bacteria</taxon>
        <taxon>Bacillati</taxon>
        <taxon>Bacillota</taxon>
        <taxon>Clostridia</taxon>
        <taxon>Lachnospirales</taxon>
        <taxon>Lachnospiraceae</taxon>
        <taxon>Robinsoniella</taxon>
    </lineage>
</organism>
<dbReference type="Proteomes" id="UP000306509">
    <property type="component" value="Unassembled WGS sequence"/>
</dbReference>
<gene>
    <name evidence="14" type="primary">tig_1</name>
    <name evidence="14" type="ORF">DSM106044_00968</name>
</gene>
<sequence length="452" mass="50250" precursor="true">MKKKIVVALLLSLSVLAAGCSSDKKTADTSTQAATEAASATSEAGSEKASETKEGTEKTSENATEATSETQKQTERAKYEALDYVTLGEYKGLEVTLETEEVTDEEINEQIKSTVTQQNKMEEVKDGTVQDGDIVNIDFEGKVDGEAVEGATDKGYELTIGSNAFIEGFEEGLIGVKSGENKDLNLKFPDSYQKEELQGKDVVFSVTVNSIKRLPEITDELVKQISDAKTVDEYKEQVKATLMQQKAQSQRTAEINDLISKVYSNSKINDYPKELVDQNVQSMKTYYESYAKQSDQSLEEFLQANMQMSEDDFMKKAEETVKQGLVQEMLLKAIAEKEKITISDQEYKDGLTKYSKDYGFESEDEFLKQYGKDIIELSLIQDKVVEFLLENAKVTNEEARVTEAATEKTTEKETGKEGSTEETTEAGSDKTTEKTSDKATEKTTEKTTEKSE</sequence>
<dbReference type="GO" id="GO:0051301">
    <property type="term" value="P:cell division"/>
    <property type="evidence" value="ECO:0007669"/>
    <property type="project" value="UniProtKB-KW"/>
</dbReference>
<dbReference type="SUPFAM" id="SSF54534">
    <property type="entry name" value="FKBP-like"/>
    <property type="match status" value="1"/>
</dbReference>